<organism evidence="2 3">
    <name type="scientific">Cherax quadricarinatus</name>
    <name type="common">Australian red claw crayfish</name>
    <dbReference type="NCBI Taxonomy" id="27406"/>
    <lineage>
        <taxon>Eukaryota</taxon>
        <taxon>Metazoa</taxon>
        <taxon>Ecdysozoa</taxon>
        <taxon>Arthropoda</taxon>
        <taxon>Crustacea</taxon>
        <taxon>Multicrustacea</taxon>
        <taxon>Malacostraca</taxon>
        <taxon>Eumalacostraca</taxon>
        <taxon>Eucarida</taxon>
        <taxon>Decapoda</taxon>
        <taxon>Pleocyemata</taxon>
        <taxon>Astacidea</taxon>
        <taxon>Parastacoidea</taxon>
        <taxon>Parastacidae</taxon>
        <taxon>Cherax</taxon>
    </lineage>
</organism>
<feature type="domain" description="Ig-like" evidence="1">
    <location>
        <begin position="80"/>
        <end position="172"/>
    </location>
</feature>
<dbReference type="FunFam" id="2.60.40.10:FF:000533">
    <property type="entry name" value="Uncharacterized protein, isoform A"/>
    <property type="match status" value="1"/>
</dbReference>
<dbReference type="GO" id="GO:0050808">
    <property type="term" value="P:synapse organization"/>
    <property type="evidence" value="ECO:0007669"/>
    <property type="project" value="TreeGrafter"/>
</dbReference>
<gene>
    <name evidence="2" type="ORF">OTU49_016014</name>
</gene>
<evidence type="ECO:0000313" key="2">
    <source>
        <dbReference type="EMBL" id="KAK8748817.1"/>
    </source>
</evidence>
<dbReference type="SMART" id="SM00408">
    <property type="entry name" value="IGc2"/>
    <property type="match status" value="1"/>
</dbReference>
<sequence>SPFVFHQVSWIRRRDYHILTSGLHTYSRDERFGVVRPEDADDWALQIKFVQKRDEGAYECQVSTKTGRYGYLVNLKVVVPEAVISGSSERHVQSGSTISLLCIIEGSLTPPQFIFWYHNNKMINYDQSRGGITVTMDHHDLTTSRLTINNASLKDSGNYSCSASNIKPSSVNVFVSEGDKTAAIQRLGSGSLSVTTSACGTWASLLLCVQLFLLCVTHLLLSNGT</sequence>
<proteinExistence type="predicted"/>
<evidence type="ECO:0000259" key="1">
    <source>
        <dbReference type="PROSITE" id="PS50835"/>
    </source>
</evidence>
<keyword evidence="3" id="KW-1185">Reference proteome</keyword>
<dbReference type="PANTHER" id="PTHR23279">
    <property type="entry name" value="DEFECTIVE PROBOSCIS EXTENSION RESPONSE DPR -RELATED"/>
    <property type="match status" value="1"/>
</dbReference>
<protein>
    <recommendedName>
        <fullName evidence="1">Ig-like domain-containing protein</fullName>
    </recommendedName>
</protein>
<dbReference type="PANTHER" id="PTHR23279:SF45">
    <property type="entry name" value="DEFECTIVE PROBOSCIS EXTENSION RESPONSE 12, ISOFORM C"/>
    <property type="match status" value="1"/>
</dbReference>
<dbReference type="InterPro" id="IPR036179">
    <property type="entry name" value="Ig-like_dom_sf"/>
</dbReference>
<name>A0AAW0XWP7_CHEQU</name>
<dbReference type="SMART" id="SM00409">
    <property type="entry name" value="IG"/>
    <property type="match status" value="1"/>
</dbReference>
<dbReference type="Pfam" id="PF13927">
    <property type="entry name" value="Ig_3"/>
    <property type="match status" value="1"/>
</dbReference>
<dbReference type="EMBL" id="JARKIK010000011">
    <property type="protein sequence ID" value="KAK8748817.1"/>
    <property type="molecule type" value="Genomic_DNA"/>
</dbReference>
<comment type="caution">
    <text evidence="2">The sequence shown here is derived from an EMBL/GenBank/DDBJ whole genome shotgun (WGS) entry which is preliminary data.</text>
</comment>
<dbReference type="AlphaFoldDB" id="A0AAW0XWP7"/>
<dbReference type="Proteomes" id="UP001445076">
    <property type="component" value="Unassembled WGS sequence"/>
</dbReference>
<dbReference type="GO" id="GO:0032589">
    <property type="term" value="C:neuron projection membrane"/>
    <property type="evidence" value="ECO:0007669"/>
    <property type="project" value="TreeGrafter"/>
</dbReference>
<dbReference type="InterPro" id="IPR003599">
    <property type="entry name" value="Ig_sub"/>
</dbReference>
<dbReference type="PROSITE" id="PS50835">
    <property type="entry name" value="IG_LIKE"/>
    <property type="match status" value="1"/>
</dbReference>
<dbReference type="InterPro" id="IPR003598">
    <property type="entry name" value="Ig_sub2"/>
</dbReference>
<evidence type="ECO:0000313" key="3">
    <source>
        <dbReference type="Proteomes" id="UP001445076"/>
    </source>
</evidence>
<accession>A0AAW0XWP7</accession>
<dbReference type="InterPro" id="IPR013783">
    <property type="entry name" value="Ig-like_fold"/>
</dbReference>
<dbReference type="Gene3D" id="2.60.40.10">
    <property type="entry name" value="Immunoglobulins"/>
    <property type="match status" value="2"/>
</dbReference>
<dbReference type="SUPFAM" id="SSF48726">
    <property type="entry name" value="Immunoglobulin"/>
    <property type="match status" value="2"/>
</dbReference>
<dbReference type="CDD" id="cd00096">
    <property type="entry name" value="Ig"/>
    <property type="match status" value="1"/>
</dbReference>
<reference evidence="2 3" key="1">
    <citation type="journal article" date="2024" name="BMC Genomics">
        <title>Genome assembly of redclaw crayfish (Cherax quadricarinatus) provides insights into its immune adaptation and hypoxia tolerance.</title>
        <authorList>
            <person name="Liu Z."/>
            <person name="Zheng J."/>
            <person name="Li H."/>
            <person name="Fang K."/>
            <person name="Wang S."/>
            <person name="He J."/>
            <person name="Zhou D."/>
            <person name="Weng S."/>
            <person name="Chi M."/>
            <person name="Gu Z."/>
            <person name="He J."/>
            <person name="Li F."/>
            <person name="Wang M."/>
        </authorList>
    </citation>
    <scope>NUCLEOTIDE SEQUENCE [LARGE SCALE GENOMIC DNA]</scope>
    <source>
        <strain evidence="2">ZL_2023a</strain>
    </source>
</reference>
<feature type="non-terminal residue" evidence="2">
    <location>
        <position position="1"/>
    </location>
</feature>
<dbReference type="InterPro" id="IPR007110">
    <property type="entry name" value="Ig-like_dom"/>
</dbReference>
<dbReference type="InterPro" id="IPR037448">
    <property type="entry name" value="Zig-8"/>
</dbReference>